<dbReference type="PANTHER" id="PTHR11365:SF23">
    <property type="entry name" value="HYPOTHETICAL 5-OXOPROLINASE (EUROFUNG)-RELATED"/>
    <property type="match status" value="1"/>
</dbReference>
<evidence type="ECO:0000259" key="3">
    <source>
        <dbReference type="Pfam" id="PF19278"/>
    </source>
</evidence>
<dbReference type="EMBL" id="JAMZFT010000001">
    <property type="protein sequence ID" value="MCP1335126.1"/>
    <property type="molecule type" value="Genomic_DNA"/>
</dbReference>
<evidence type="ECO:0000259" key="2">
    <source>
        <dbReference type="Pfam" id="PF05378"/>
    </source>
</evidence>
<dbReference type="AlphaFoldDB" id="A0A9J6PAN5"/>
<evidence type="ECO:0000259" key="1">
    <source>
        <dbReference type="Pfam" id="PF01968"/>
    </source>
</evidence>
<dbReference type="Proteomes" id="UP001055804">
    <property type="component" value="Unassembled WGS sequence"/>
</dbReference>
<dbReference type="GO" id="GO:0017168">
    <property type="term" value="F:5-oxoprolinase (ATP-hydrolyzing) activity"/>
    <property type="evidence" value="ECO:0007669"/>
    <property type="project" value="TreeGrafter"/>
</dbReference>
<dbReference type="InterPro" id="IPR045079">
    <property type="entry name" value="Oxoprolinase-like"/>
</dbReference>
<accession>A0A9J6PAN5</accession>
<keyword evidence="5" id="KW-1185">Reference proteome</keyword>
<dbReference type="InterPro" id="IPR008040">
    <property type="entry name" value="Hydant_A_N"/>
</dbReference>
<protein>
    <submittedName>
        <fullName evidence="4">Hydantoinase/oxoprolinase family protein</fullName>
    </submittedName>
</protein>
<sequence length="669" mass="70605">MLQRVGVEIGGTFTDLVWQVPGGQLRTHKVLSTPEEIQRAVIEAVEGSGADLRSIDHLVHGSTVATNALLTRSGARTALLTTRGFRDVIEIGTHDRQGSVYEVFYRKTPSPVPRHLIGEVDERMGFAGAVIQPLDEAGARAAVEDLLARGASSFAICLLHAYANPAHEQALAQLIRSLAPDALISCSHEISPEFREYERSMTTVVNAFVSPVVTRYVDRLGEDLQARGYGGILQIMQSNGGIMPGAAAGRNAVRMLLSGPAAGVRGAVWFARRNGISDILTLDMGGTSTDVALAPGLVPGLVPELVVDGLPVRTPAIDMVTVGAGGGSIAHLDPGGFLAVGPASAGARPGPACYGRGGTAATVTDAQVVAGLLRPDRFFGGRMSLRTDLAAEALRSTGVGGTPREIADAVLRMVNNNMAQAVRLVSTARGIDPTEFTLVAYGGGGPLHAATVADEIGIRRVLVPWSPGLASAFGLMVADTTIDLVQTDLQPLGDAALDTARVAQLSDLCTRAAAEHGLDPSSYSVEIGLDLRYRGQAFELTVWGDASPRSAAELRAAFEELHRQRYGYARAQLDVELVNYRARLVEPVDAAVATPEPPQAGEPAPERGEVFLNGEVHEALYLERAKLPRGYAVDGPAIIEEDTSTTVVPPGWRVCVTHCGDLLMERSAT</sequence>
<dbReference type="GO" id="GO:0006749">
    <property type="term" value="P:glutathione metabolic process"/>
    <property type="evidence" value="ECO:0007669"/>
    <property type="project" value="TreeGrafter"/>
</dbReference>
<comment type="caution">
    <text evidence="4">The sequence shown here is derived from an EMBL/GenBank/DDBJ whole genome shotgun (WGS) entry which is preliminary data.</text>
</comment>
<organism evidence="4 5">
    <name type="scientific">Futiania mangrovi</name>
    <dbReference type="NCBI Taxonomy" id="2959716"/>
    <lineage>
        <taxon>Bacteria</taxon>
        <taxon>Pseudomonadati</taxon>
        <taxon>Pseudomonadota</taxon>
        <taxon>Alphaproteobacteria</taxon>
        <taxon>Futianiales</taxon>
        <taxon>Futianiaceae</taxon>
        <taxon>Futiania</taxon>
    </lineage>
</organism>
<gene>
    <name evidence="4" type="ORF">NJQ99_01745</name>
</gene>
<dbReference type="PANTHER" id="PTHR11365">
    <property type="entry name" value="5-OXOPROLINASE RELATED"/>
    <property type="match status" value="1"/>
</dbReference>
<dbReference type="Pfam" id="PF01968">
    <property type="entry name" value="Hydantoinase_A"/>
    <property type="match status" value="1"/>
</dbReference>
<dbReference type="InterPro" id="IPR002821">
    <property type="entry name" value="Hydantoinase_A"/>
</dbReference>
<dbReference type="InterPro" id="IPR049517">
    <property type="entry name" value="ACX-like_C"/>
</dbReference>
<dbReference type="Pfam" id="PF19278">
    <property type="entry name" value="Hydant_A_C"/>
    <property type="match status" value="1"/>
</dbReference>
<feature type="domain" description="Acetophenone carboxylase-like C-terminal" evidence="3">
    <location>
        <begin position="517"/>
        <end position="656"/>
    </location>
</feature>
<proteinExistence type="predicted"/>
<dbReference type="Pfam" id="PF05378">
    <property type="entry name" value="Hydant_A_N"/>
    <property type="match status" value="1"/>
</dbReference>
<name>A0A9J6PAN5_9PROT</name>
<dbReference type="RefSeq" id="WP_269331081.1">
    <property type="nucleotide sequence ID" value="NZ_JAMZFT010000001.1"/>
</dbReference>
<reference evidence="4" key="1">
    <citation type="submission" date="2022-06" db="EMBL/GenBank/DDBJ databases">
        <title>Isolation and Genomics of Futiania mangrovii gen. nov., sp. nov., a Rare and Metabolically-versatile member in the Class Alphaproteobacteria.</title>
        <authorList>
            <person name="Liu L."/>
            <person name="Huang W.-C."/>
            <person name="Pan J."/>
            <person name="Li J."/>
            <person name="Huang Y."/>
            <person name="Du H."/>
            <person name="Liu Y."/>
            <person name="Li M."/>
        </authorList>
    </citation>
    <scope>NUCLEOTIDE SEQUENCE</scope>
    <source>
        <strain evidence="4">FT118</strain>
    </source>
</reference>
<dbReference type="GO" id="GO:0005829">
    <property type="term" value="C:cytosol"/>
    <property type="evidence" value="ECO:0007669"/>
    <property type="project" value="TreeGrafter"/>
</dbReference>
<evidence type="ECO:0000313" key="4">
    <source>
        <dbReference type="EMBL" id="MCP1335126.1"/>
    </source>
</evidence>
<feature type="domain" description="Hydantoinase/oxoprolinase N-terminal" evidence="2">
    <location>
        <begin position="4"/>
        <end position="177"/>
    </location>
</feature>
<evidence type="ECO:0000313" key="5">
    <source>
        <dbReference type="Proteomes" id="UP001055804"/>
    </source>
</evidence>
<feature type="domain" description="Hydantoinase A/oxoprolinase" evidence="1">
    <location>
        <begin position="199"/>
        <end position="482"/>
    </location>
</feature>